<evidence type="ECO:0000313" key="9">
    <source>
        <dbReference type="Proteomes" id="UP001153636"/>
    </source>
</evidence>
<feature type="transmembrane region" description="Helical" evidence="7">
    <location>
        <begin position="271"/>
        <end position="292"/>
    </location>
</feature>
<dbReference type="InterPro" id="IPR002259">
    <property type="entry name" value="Eqnu_transpt"/>
</dbReference>
<dbReference type="PANTHER" id="PTHR10332">
    <property type="entry name" value="EQUILIBRATIVE NUCLEOSIDE TRANSPORTER"/>
    <property type="match status" value="1"/>
</dbReference>
<sequence length="442" mass="49354">MSNIENAKKISVQSMSSDKFKMARDAGKTERPPNDNFLLVRMTCFLLGFMNLAPLLFASTASGYWMYKFRDPSIDSETTKGTDRTTLQSYYQPVSMVAQQIPAVTMSALMTAYGHKVPHMKRTLVTLLLFVGVYLLFTVFTQIDTDSWQTGFFVVAIFLSMLNSALTATIQMSTAVLISKLPQSYLMFFLIGQNGAFISTILQIISLALTDNQPTAGLFYFSSGAILISITFILVTMCRKTKVFEFYEIEVVNENNSENISWDEAKELMKIIWPSQAVIGLALFTISTIHPAISTLVVSENEMAATPWSTKFFSPVAAFLVIELSAIIGRLLSKKFFITESNKYWYVGFSALRLIISIPICMLFDAKPRNLPVLFHRDWQFIVFMFIFGFTNGWLVNVSAMSLKTLVPGKPEAAFKLLALTISIFSAVTVANGLLAVKALLI</sequence>
<keyword evidence="5 7" id="KW-1133">Transmembrane helix</keyword>
<dbReference type="Proteomes" id="UP001153636">
    <property type="component" value="Chromosome 7"/>
</dbReference>
<dbReference type="AlphaFoldDB" id="A0A9P0D630"/>
<reference evidence="8" key="1">
    <citation type="submission" date="2022-01" db="EMBL/GenBank/DDBJ databases">
        <authorList>
            <person name="King R."/>
        </authorList>
    </citation>
    <scope>NUCLEOTIDE SEQUENCE</scope>
</reference>
<feature type="transmembrane region" description="Helical" evidence="7">
    <location>
        <begin position="417"/>
        <end position="441"/>
    </location>
</feature>
<dbReference type="EMBL" id="OV651819">
    <property type="protein sequence ID" value="CAH1113071.1"/>
    <property type="molecule type" value="Genomic_DNA"/>
</dbReference>
<protein>
    <submittedName>
        <fullName evidence="8">Uncharacterized protein</fullName>
    </submittedName>
</protein>
<feature type="transmembrane region" description="Helical" evidence="7">
    <location>
        <begin position="185"/>
        <end position="205"/>
    </location>
</feature>
<name>A0A9P0D630_9CUCU</name>
<feature type="transmembrane region" description="Helical" evidence="7">
    <location>
        <begin position="38"/>
        <end position="58"/>
    </location>
</feature>
<dbReference type="Pfam" id="PF01733">
    <property type="entry name" value="Nucleoside_tran"/>
    <property type="match status" value="1"/>
</dbReference>
<dbReference type="InterPro" id="IPR036259">
    <property type="entry name" value="MFS_trans_sf"/>
</dbReference>
<feature type="transmembrane region" description="Helical" evidence="7">
    <location>
        <begin position="312"/>
        <end position="332"/>
    </location>
</feature>
<feature type="transmembrane region" description="Helical" evidence="7">
    <location>
        <begin position="378"/>
        <end position="396"/>
    </location>
</feature>
<feature type="transmembrane region" description="Helical" evidence="7">
    <location>
        <begin position="123"/>
        <end position="140"/>
    </location>
</feature>
<evidence type="ECO:0000256" key="7">
    <source>
        <dbReference type="SAM" id="Phobius"/>
    </source>
</evidence>
<feature type="transmembrane region" description="Helical" evidence="7">
    <location>
        <begin position="217"/>
        <end position="237"/>
    </location>
</feature>
<keyword evidence="4 7" id="KW-0812">Transmembrane</keyword>
<comment type="subcellular location">
    <subcellularLocation>
        <location evidence="1">Membrane</location>
        <topology evidence="1">Multi-pass membrane protein</topology>
    </subcellularLocation>
</comment>
<feature type="transmembrane region" description="Helical" evidence="7">
    <location>
        <begin position="344"/>
        <end position="366"/>
    </location>
</feature>
<dbReference type="GO" id="GO:0005886">
    <property type="term" value="C:plasma membrane"/>
    <property type="evidence" value="ECO:0007669"/>
    <property type="project" value="TreeGrafter"/>
</dbReference>
<proteinExistence type="inferred from homology"/>
<dbReference type="OrthoDB" id="46396at2759"/>
<accession>A0A9P0D630</accession>
<dbReference type="PANTHER" id="PTHR10332:SF88">
    <property type="entry name" value="EQUILIBRATIVE NUCLEOSIDE TRANSPORTER 1, ISOFORM A"/>
    <property type="match status" value="1"/>
</dbReference>
<evidence type="ECO:0000256" key="6">
    <source>
        <dbReference type="ARBA" id="ARBA00023136"/>
    </source>
</evidence>
<evidence type="ECO:0000256" key="4">
    <source>
        <dbReference type="ARBA" id="ARBA00022692"/>
    </source>
</evidence>
<keyword evidence="3" id="KW-0813">Transport</keyword>
<gene>
    <name evidence="8" type="ORF">PSYICH_LOCUS13989</name>
</gene>
<organism evidence="8 9">
    <name type="scientific">Psylliodes chrysocephalus</name>
    <dbReference type="NCBI Taxonomy" id="3402493"/>
    <lineage>
        <taxon>Eukaryota</taxon>
        <taxon>Metazoa</taxon>
        <taxon>Ecdysozoa</taxon>
        <taxon>Arthropoda</taxon>
        <taxon>Hexapoda</taxon>
        <taxon>Insecta</taxon>
        <taxon>Pterygota</taxon>
        <taxon>Neoptera</taxon>
        <taxon>Endopterygota</taxon>
        <taxon>Coleoptera</taxon>
        <taxon>Polyphaga</taxon>
        <taxon>Cucujiformia</taxon>
        <taxon>Chrysomeloidea</taxon>
        <taxon>Chrysomelidae</taxon>
        <taxon>Galerucinae</taxon>
        <taxon>Alticini</taxon>
        <taxon>Psylliodes</taxon>
    </lineage>
</organism>
<evidence type="ECO:0000256" key="3">
    <source>
        <dbReference type="ARBA" id="ARBA00022448"/>
    </source>
</evidence>
<evidence type="ECO:0000256" key="2">
    <source>
        <dbReference type="ARBA" id="ARBA00007965"/>
    </source>
</evidence>
<comment type="similarity">
    <text evidence="2">Belongs to the SLC29A/ENT transporter (TC 2.A.57) family.</text>
</comment>
<evidence type="ECO:0000256" key="5">
    <source>
        <dbReference type="ARBA" id="ARBA00022989"/>
    </source>
</evidence>
<evidence type="ECO:0000256" key="1">
    <source>
        <dbReference type="ARBA" id="ARBA00004141"/>
    </source>
</evidence>
<dbReference type="GO" id="GO:0005337">
    <property type="term" value="F:nucleoside transmembrane transporter activity"/>
    <property type="evidence" value="ECO:0007669"/>
    <property type="project" value="InterPro"/>
</dbReference>
<dbReference type="SUPFAM" id="SSF103473">
    <property type="entry name" value="MFS general substrate transporter"/>
    <property type="match status" value="1"/>
</dbReference>
<evidence type="ECO:0000313" key="8">
    <source>
        <dbReference type="EMBL" id="CAH1113071.1"/>
    </source>
</evidence>
<keyword evidence="9" id="KW-1185">Reference proteome</keyword>
<keyword evidence="6 7" id="KW-0472">Membrane</keyword>
<feature type="transmembrane region" description="Helical" evidence="7">
    <location>
        <begin position="152"/>
        <end position="178"/>
    </location>
</feature>